<name>A0A921U461_SORBI</name>
<evidence type="ECO:0000313" key="3">
    <source>
        <dbReference type="EMBL" id="KAG0518069.1"/>
    </source>
</evidence>
<feature type="chain" id="PRO_5036659284" description="Secreted protein" evidence="1">
    <location>
        <begin position="19"/>
        <end position="150"/>
    </location>
</feature>
<protein>
    <recommendedName>
        <fullName evidence="5">Secreted protein</fullName>
    </recommendedName>
</protein>
<dbReference type="Proteomes" id="UP000807115">
    <property type="component" value="Chromosome 9"/>
</dbReference>
<gene>
    <name evidence="2" type="ORF">BDA96_09G143600</name>
    <name evidence="3" type="ORF">BDA96_09G143800</name>
</gene>
<organism evidence="2 4">
    <name type="scientific">Sorghum bicolor</name>
    <name type="common">Sorghum</name>
    <name type="synonym">Sorghum vulgare</name>
    <dbReference type="NCBI Taxonomy" id="4558"/>
    <lineage>
        <taxon>Eukaryota</taxon>
        <taxon>Viridiplantae</taxon>
        <taxon>Streptophyta</taxon>
        <taxon>Embryophyta</taxon>
        <taxon>Tracheophyta</taxon>
        <taxon>Spermatophyta</taxon>
        <taxon>Magnoliopsida</taxon>
        <taxon>Liliopsida</taxon>
        <taxon>Poales</taxon>
        <taxon>Poaceae</taxon>
        <taxon>PACMAD clade</taxon>
        <taxon>Panicoideae</taxon>
        <taxon>Andropogonodae</taxon>
        <taxon>Andropogoneae</taxon>
        <taxon>Sorghinae</taxon>
        <taxon>Sorghum</taxon>
    </lineage>
</organism>
<reference evidence="2" key="2">
    <citation type="submission" date="2020-10" db="EMBL/GenBank/DDBJ databases">
        <authorList>
            <person name="Cooper E.A."/>
            <person name="Brenton Z.W."/>
            <person name="Flinn B.S."/>
            <person name="Jenkins J."/>
            <person name="Shu S."/>
            <person name="Flowers D."/>
            <person name="Luo F."/>
            <person name="Wang Y."/>
            <person name="Xia P."/>
            <person name="Barry K."/>
            <person name="Daum C."/>
            <person name="Lipzen A."/>
            <person name="Yoshinaga Y."/>
            <person name="Schmutz J."/>
            <person name="Saski C."/>
            <person name="Vermerris W."/>
            <person name="Kresovich S."/>
        </authorList>
    </citation>
    <scope>NUCLEOTIDE SEQUENCE</scope>
</reference>
<dbReference type="EMBL" id="CM027688">
    <property type="protein sequence ID" value="KAG0518069.1"/>
    <property type="molecule type" value="Genomic_DNA"/>
</dbReference>
<evidence type="ECO:0000313" key="4">
    <source>
        <dbReference type="Proteomes" id="UP000807115"/>
    </source>
</evidence>
<reference evidence="2" key="1">
    <citation type="journal article" date="2019" name="BMC Genomics">
        <title>A new reference genome for Sorghum bicolor reveals high levels of sequence similarity between sweet and grain genotypes: implications for the genetics of sugar metabolism.</title>
        <authorList>
            <person name="Cooper E.A."/>
            <person name="Brenton Z.W."/>
            <person name="Flinn B.S."/>
            <person name="Jenkins J."/>
            <person name="Shu S."/>
            <person name="Flowers D."/>
            <person name="Luo F."/>
            <person name="Wang Y."/>
            <person name="Xia P."/>
            <person name="Barry K."/>
            <person name="Daum C."/>
            <person name="Lipzen A."/>
            <person name="Yoshinaga Y."/>
            <person name="Schmutz J."/>
            <person name="Saski C."/>
            <person name="Vermerris W."/>
            <person name="Kresovich S."/>
        </authorList>
    </citation>
    <scope>NUCLEOTIDE SEQUENCE</scope>
</reference>
<dbReference type="AlphaFoldDB" id="A0A921U461"/>
<dbReference type="EMBL" id="CM027688">
    <property type="protein sequence ID" value="KAG0518067.1"/>
    <property type="molecule type" value="Genomic_DNA"/>
</dbReference>
<proteinExistence type="predicted"/>
<evidence type="ECO:0008006" key="5">
    <source>
        <dbReference type="Google" id="ProtNLM"/>
    </source>
</evidence>
<evidence type="ECO:0000256" key="1">
    <source>
        <dbReference type="SAM" id="SignalP"/>
    </source>
</evidence>
<evidence type="ECO:0000313" key="2">
    <source>
        <dbReference type="EMBL" id="KAG0518067.1"/>
    </source>
</evidence>
<feature type="signal peptide" evidence="1">
    <location>
        <begin position="1"/>
        <end position="18"/>
    </location>
</feature>
<accession>A0A921U461</accession>
<keyword evidence="1" id="KW-0732">Signal</keyword>
<comment type="caution">
    <text evidence="2">The sequence shown here is derived from an EMBL/GenBank/DDBJ whole genome shotgun (WGS) entry which is preliminary data.</text>
</comment>
<sequence length="150" mass="16285">MSMRPWLLRRTFLAPIIAGSLLAPIAVDELPQPNKHAPARAQGPMLKPCSGPAPALYLPRPNVVHPRPELRPCAFTSATPTAPTPSSVNLACSVVPPLLPPPPLLWARGNPMAVCRARMRPTATLGRSGCPRTPEPEEEERPLIFFHFTP</sequence>